<dbReference type="Pfam" id="PF24883">
    <property type="entry name" value="NPHP3_N"/>
    <property type="match status" value="1"/>
</dbReference>
<keyword evidence="5" id="KW-1185">Reference proteome</keyword>
<reference evidence="4" key="1">
    <citation type="journal article" date="2023" name="Mol. Phylogenet. Evol.">
        <title>Genome-scale phylogeny and comparative genomics of the fungal order Sordariales.</title>
        <authorList>
            <person name="Hensen N."/>
            <person name="Bonometti L."/>
            <person name="Westerberg I."/>
            <person name="Brannstrom I.O."/>
            <person name="Guillou S."/>
            <person name="Cros-Aarteil S."/>
            <person name="Calhoun S."/>
            <person name="Haridas S."/>
            <person name="Kuo A."/>
            <person name="Mondo S."/>
            <person name="Pangilinan J."/>
            <person name="Riley R."/>
            <person name="LaButti K."/>
            <person name="Andreopoulos B."/>
            <person name="Lipzen A."/>
            <person name="Chen C."/>
            <person name="Yan M."/>
            <person name="Daum C."/>
            <person name="Ng V."/>
            <person name="Clum A."/>
            <person name="Steindorff A."/>
            <person name="Ohm R.A."/>
            <person name="Martin F."/>
            <person name="Silar P."/>
            <person name="Natvig D.O."/>
            <person name="Lalanne C."/>
            <person name="Gautier V."/>
            <person name="Ament-Velasquez S.L."/>
            <person name="Kruys A."/>
            <person name="Hutchinson M.I."/>
            <person name="Powell A.J."/>
            <person name="Barry K."/>
            <person name="Miller A.N."/>
            <person name="Grigoriev I.V."/>
            <person name="Debuchy R."/>
            <person name="Gladieux P."/>
            <person name="Hiltunen Thoren M."/>
            <person name="Johannesson H."/>
        </authorList>
    </citation>
    <scope>NUCLEOTIDE SEQUENCE</scope>
    <source>
        <strain evidence="4">PSN243</strain>
    </source>
</reference>
<reference evidence="4" key="2">
    <citation type="submission" date="2023-05" db="EMBL/GenBank/DDBJ databases">
        <authorList>
            <consortium name="Lawrence Berkeley National Laboratory"/>
            <person name="Steindorff A."/>
            <person name="Hensen N."/>
            <person name="Bonometti L."/>
            <person name="Westerberg I."/>
            <person name="Brannstrom I.O."/>
            <person name="Guillou S."/>
            <person name="Cros-Aarteil S."/>
            <person name="Calhoun S."/>
            <person name="Haridas S."/>
            <person name="Kuo A."/>
            <person name="Mondo S."/>
            <person name="Pangilinan J."/>
            <person name="Riley R."/>
            <person name="Labutti K."/>
            <person name="Andreopoulos B."/>
            <person name="Lipzen A."/>
            <person name="Chen C."/>
            <person name="Yanf M."/>
            <person name="Daum C."/>
            <person name="Ng V."/>
            <person name="Clum A."/>
            <person name="Ohm R."/>
            <person name="Martin F."/>
            <person name="Silar P."/>
            <person name="Natvig D."/>
            <person name="Lalanne C."/>
            <person name="Gautier V."/>
            <person name="Ament-Velasquez S.L."/>
            <person name="Kruys A."/>
            <person name="Hutchinson M.I."/>
            <person name="Powell A.J."/>
            <person name="Barry K."/>
            <person name="Miller A.N."/>
            <person name="Grigoriev I.V."/>
            <person name="Debuchy R."/>
            <person name="Gladieux P."/>
            <person name="Thoren M.H."/>
            <person name="Johannesson H."/>
        </authorList>
    </citation>
    <scope>NUCLEOTIDE SEQUENCE</scope>
    <source>
        <strain evidence="4">PSN243</strain>
    </source>
</reference>
<comment type="caution">
    <text evidence="4">The sequence shown here is derived from an EMBL/GenBank/DDBJ whole genome shotgun (WGS) entry which is preliminary data.</text>
</comment>
<accession>A0AAV9G6J7</accession>
<dbReference type="InterPro" id="IPR056693">
    <property type="entry name" value="DUF7791"/>
</dbReference>
<keyword evidence="1" id="KW-0677">Repeat</keyword>
<evidence type="ECO:0000259" key="3">
    <source>
        <dbReference type="Pfam" id="PF25053"/>
    </source>
</evidence>
<dbReference type="Proteomes" id="UP001321760">
    <property type="component" value="Unassembled WGS sequence"/>
</dbReference>
<dbReference type="Pfam" id="PF25053">
    <property type="entry name" value="DUF7791"/>
    <property type="match status" value="1"/>
</dbReference>
<evidence type="ECO:0000313" key="5">
    <source>
        <dbReference type="Proteomes" id="UP001321760"/>
    </source>
</evidence>
<evidence type="ECO:0000313" key="4">
    <source>
        <dbReference type="EMBL" id="KAK4443732.1"/>
    </source>
</evidence>
<proteinExistence type="predicted"/>
<evidence type="ECO:0000259" key="2">
    <source>
        <dbReference type="Pfam" id="PF24883"/>
    </source>
</evidence>
<sequence>MDPASAIGIASATLNFLEFTYKFGNALFSIATDAGPADFVGVEETCRKMREMASDIITAQNTSGVLSPPQLAVVSLSNQCRLIADRILRKLEKTKPANRKFVPQIKAAVKYVCSRDELMVLQRNLDTCRAQLQMHLSSLHTANVQDSLARMELASENHLDVLDKSRQRANQRAIQKAVHFGGLAERYEDIARAAEDTFEWIFDDSSHQLESNRSLVLPFEDWLTNGDGSALRTWAGDKELVIGRFFFWSRGSKLQKSLLGLVRGLTYCVITQCPDIIAEIFPQHWDPAGYDPWGNGPAATLENEEMLEAFQRLVTAEDIYENYRYCFFIDGLDEFDESLQTHAGLVNSLSSWIKTSQGHLKVCASSRELPAFQQRLDPHQRLRLQDLTRDDLASVVEQTISQEECLVHHDEDHLQALTEAILAKADGVFLWVVLTLKTVCESLQSGESITDVLKILNTVPHELEDFFRYILDSITPALRRKAAFIYSPSPLASRGESNKEVELAAMASHTTFRYSFLDDLADDPDFATRHGDNLVPGPGFIRNRIDTCRVRILGRCRGLLELRPCIPYHHPLNYNTHHDIVKFTHRSIPEFLESYMYRSNQWREALQGFNIVHAYSSTLIAALKLSTIEADTLNFATFVMWAELQSALQLVCDTDKDADPIALGHLDELENAIKAKQSGILPIFPRVGWVHPYYNRDKCAPALISLFQTAVVAHKWQYVCWRVRQDPGIVSRNSGNDVEALTSIVGGIKSNYFPDDPDGWHAALAAKDVLRTTLCVLNTGADLNKDGAYNSHVARCSGAVEAMLQFTGALPQWLRASEEDVVLSFKGVPHITANIPTFKISGTLPLQLQSVGGTATLEDWISHLKPGNSERILQLLAEKEESAVGNTAH</sequence>
<organism evidence="4 5">
    <name type="scientific">Podospora aff. communis PSN243</name>
    <dbReference type="NCBI Taxonomy" id="3040156"/>
    <lineage>
        <taxon>Eukaryota</taxon>
        <taxon>Fungi</taxon>
        <taxon>Dikarya</taxon>
        <taxon>Ascomycota</taxon>
        <taxon>Pezizomycotina</taxon>
        <taxon>Sordariomycetes</taxon>
        <taxon>Sordariomycetidae</taxon>
        <taxon>Sordariales</taxon>
        <taxon>Podosporaceae</taxon>
        <taxon>Podospora</taxon>
    </lineage>
</organism>
<dbReference type="PANTHER" id="PTHR10039">
    <property type="entry name" value="AMELOGENIN"/>
    <property type="match status" value="1"/>
</dbReference>
<feature type="domain" description="Nephrocystin 3-like N-terminal" evidence="2">
    <location>
        <begin position="244"/>
        <end position="367"/>
    </location>
</feature>
<feature type="domain" description="DUF7791" evidence="3">
    <location>
        <begin position="496"/>
        <end position="599"/>
    </location>
</feature>
<evidence type="ECO:0000256" key="1">
    <source>
        <dbReference type="ARBA" id="ARBA00022737"/>
    </source>
</evidence>
<gene>
    <name evidence="4" type="ORF">QBC34DRAFT_476482</name>
</gene>
<evidence type="ECO:0008006" key="6">
    <source>
        <dbReference type="Google" id="ProtNLM"/>
    </source>
</evidence>
<dbReference type="PANTHER" id="PTHR10039:SF5">
    <property type="entry name" value="NACHT DOMAIN-CONTAINING PROTEIN"/>
    <property type="match status" value="1"/>
</dbReference>
<dbReference type="InterPro" id="IPR056884">
    <property type="entry name" value="NPHP3-like_N"/>
</dbReference>
<name>A0AAV9G6J7_9PEZI</name>
<dbReference type="EMBL" id="MU865987">
    <property type="protein sequence ID" value="KAK4443732.1"/>
    <property type="molecule type" value="Genomic_DNA"/>
</dbReference>
<dbReference type="AlphaFoldDB" id="A0AAV9G6J7"/>
<protein>
    <recommendedName>
        <fullName evidence="6">NACHT domain-containing protein</fullName>
    </recommendedName>
</protein>